<evidence type="ECO:0000313" key="11">
    <source>
        <dbReference type="Proteomes" id="UP000604341"/>
    </source>
</evidence>
<keyword evidence="5 7" id="KW-1133">Transmembrane helix</keyword>
<comment type="caution">
    <text evidence="10">The sequence shown here is derived from an EMBL/GenBank/DDBJ whole genome shotgun (WGS) entry which is preliminary data.</text>
</comment>
<feature type="transmembrane region" description="Helical" evidence="7">
    <location>
        <begin position="171"/>
        <end position="189"/>
    </location>
</feature>
<protein>
    <submittedName>
        <fullName evidence="10">Peptide ABC transporter permease</fullName>
    </submittedName>
</protein>
<evidence type="ECO:0000256" key="1">
    <source>
        <dbReference type="ARBA" id="ARBA00004651"/>
    </source>
</evidence>
<proteinExistence type="inferred from homology"/>
<keyword evidence="4 7" id="KW-0812">Transmembrane</keyword>
<dbReference type="InterPro" id="IPR050366">
    <property type="entry name" value="BP-dependent_transpt_permease"/>
</dbReference>
<feature type="region of interest" description="Disordered" evidence="8">
    <location>
        <begin position="1"/>
        <end position="28"/>
    </location>
</feature>
<comment type="subcellular location">
    <subcellularLocation>
        <location evidence="1 7">Cell membrane</location>
        <topology evidence="1 7">Multi-pass membrane protein</topology>
    </subcellularLocation>
</comment>
<dbReference type="PANTHER" id="PTHR43386">
    <property type="entry name" value="OLIGOPEPTIDE TRANSPORT SYSTEM PERMEASE PROTEIN APPC"/>
    <property type="match status" value="1"/>
</dbReference>
<evidence type="ECO:0000256" key="7">
    <source>
        <dbReference type="RuleBase" id="RU363032"/>
    </source>
</evidence>
<evidence type="ECO:0000256" key="4">
    <source>
        <dbReference type="ARBA" id="ARBA00022692"/>
    </source>
</evidence>
<sequence length="337" mass="35336">MSLVTAGDSGSAPGPRAARESGTRGRLRRLQRSVPAQVGALLIGLFVLVTVLAPVLAPPQGNCRRALGLSAEQTVPGPAAYLREVLLTPDACLQMPREGFAAQPTPPAPDAPLGRVGGYDIRYGLVWGTRTAFFLGLTVLAITLTVGSLVGLIAGFYGGLADTLLMRFTDVIFAFPALVLMLVLVAALGPGLQNIIIALSLVSWAALARVVRSEVLRLRELEFVAAAQSLGASPGRVALRHVLPGATGPLLSLAVLEMGALPIVAGALSFLGLGTPLGYADWGQLIALAQKWIQGPPGEPFAYWYVTLFPGLCIVLYSVAWNLLGDALSEAFDPRNR</sequence>
<dbReference type="InterPro" id="IPR035906">
    <property type="entry name" value="MetI-like_sf"/>
</dbReference>
<evidence type="ECO:0000256" key="3">
    <source>
        <dbReference type="ARBA" id="ARBA00022475"/>
    </source>
</evidence>
<dbReference type="SUPFAM" id="SSF161098">
    <property type="entry name" value="MetI-like"/>
    <property type="match status" value="1"/>
</dbReference>
<dbReference type="InterPro" id="IPR000515">
    <property type="entry name" value="MetI-like"/>
</dbReference>
<organism evidence="10 11">
    <name type="scientific">Deinococcus radiotolerans</name>
    <dbReference type="NCBI Taxonomy" id="1309407"/>
    <lineage>
        <taxon>Bacteria</taxon>
        <taxon>Thermotogati</taxon>
        <taxon>Deinococcota</taxon>
        <taxon>Deinococci</taxon>
        <taxon>Deinococcales</taxon>
        <taxon>Deinococcaceae</taxon>
        <taxon>Deinococcus</taxon>
    </lineage>
</organism>
<name>A0ABQ2FQT7_9DEIO</name>
<dbReference type="RefSeq" id="WP_189070840.1">
    <property type="nucleotide sequence ID" value="NZ_BMPE01000026.1"/>
</dbReference>
<evidence type="ECO:0000256" key="8">
    <source>
        <dbReference type="SAM" id="MobiDB-lite"/>
    </source>
</evidence>
<feature type="domain" description="ABC transmembrane type-1" evidence="9">
    <location>
        <begin position="129"/>
        <end position="325"/>
    </location>
</feature>
<dbReference type="CDD" id="cd06261">
    <property type="entry name" value="TM_PBP2"/>
    <property type="match status" value="1"/>
</dbReference>
<dbReference type="Gene3D" id="1.10.3720.10">
    <property type="entry name" value="MetI-like"/>
    <property type="match status" value="1"/>
</dbReference>
<reference evidence="11" key="1">
    <citation type="journal article" date="2019" name="Int. J. Syst. Evol. Microbiol.">
        <title>The Global Catalogue of Microorganisms (GCM) 10K type strain sequencing project: providing services to taxonomists for standard genome sequencing and annotation.</title>
        <authorList>
            <consortium name="The Broad Institute Genomics Platform"/>
            <consortium name="The Broad Institute Genome Sequencing Center for Infectious Disease"/>
            <person name="Wu L."/>
            <person name="Ma J."/>
        </authorList>
    </citation>
    <scope>NUCLEOTIDE SEQUENCE [LARGE SCALE GENOMIC DNA]</scope>
    <source>
        <strain evidence="11">JCM 19173</strain>
    </source>
</reference>
<accession>A0ABQ2FQT7</accession>
<dbReference type="PROSITE" id="PS50928">
    <property type="entry name" value="ABC_TM1"/>
    <property type="match status" value="1"/>
</dbReference>
<evidence type="ECO:0000313" key="10">
    <source>
        <dbReference type="EMBL" id="GGL17916.1"/>
    </source>
</evidence>
<evidence type="ECO:0000256" key="5">
    <source>
        <dbReference type="ARBA" id="ARBA00022989"/>
    </source>
</evidence>
<keyword evidence="3" id="KW-1003">Cell membrane</keyword>
<evidence type="ECO:0000256" key="2">
    <source>
        <dbReference type="ARBA" id="ARBA00022448"/>
    </source>
</evidence>
<keyword evidence="2 7" id="KW-0813">Transport</keyword>
<dbReference type="PANTHER" id="PTHR43386:SF1">
    <property type="entry name" value="D,D-DIPEPTIDE TRANSPORT SYSTEM PERMEASE PROTEIN DDPC-RELATED"/>
    <property type="match status" value="1"/>
</dbReference>
<feature type="transmembrane region" description="Helical" evidence="7">
    <location>
        <begin position="250"/>
        <end position="273"/>
    </location>
</feature>
<dbReference type="EMBL" id="BMPE01000026">
    <property type="protein sequence ID" value="GGL17916.1"/>
    <property type="molecule type" value="Genomic_DNA"/>
</dbReference>
<feature type="transmembrane region" description="Helical" evidence="7">
    <location>
        <begin position="302"/>
        <end position="324"/>
    </location>
</feature>
<evidence type="ECO:0000259" key="9">
    <source>
        <dbReference type="PROSITE" id="PS50928"/>
    </source>
</evidence>
<keyword evidence="11" id="KW-1185">Reference proteome</keyword>
<keyword evidence="6 7" id="KW-0472">Membrane</keyword>
<gene>
    <name evidence="10" type="ORF">GCM10010844_40930</name>
</gene>
<comment type="similarity">
    <text evidence="7">Belongs to the binding-protein-dependent transport system permease family.</text>
</comment>
<feature type="transmembrane region" description="Helical" evidence="7">
    <location>
        <begin position="34"/>
        <end position="57"/>
    </location>
</feature>
<feature type="transmembrane region" description="Helical" evidence="7">
    <location>
        <begin position="132"/>
        <end position="159"/>
    </location>
</feature>
<evidence type="ECO:0000256" key="6">
    <source>
        <dbReference type="ARBA" id="ARBA00023136"/>
    </source>
</evidence>
<dbReference type="Proteomes" id="UP000604341">
    <property type="component" value="Unassembled WGS sequence"/>
</dbReference>
<dbReference type="Pfam" id="PF00528">
    <property type="entry name" value="BPD_transp_1"/>
    <property type="match status" value="1"/>
</dbReference>